<dbReference type="Proteomes" id="UP000708208">
    <property type="component" value="Unassembled WGS sequence"/>
</dbReference>
<sequence length="338" mass="38002">PCTEKDYERVLAKLLEEPWKADQSPWEALVVKNYLKEGSPGPKTLIIFRCDHVLADGYSLLGLVRNAFECPFVIPEACRSMPPVSIWEWIHCSLRMPFDVANTILLTIWKANLAKRDKSADAICSITSPIPVETIKTLKRHFKVSFAAVTQFIVQGALGRALRSVGKDVPDWLSTSFILPLPNHPEGMCIHASPMAAHFACEGDPSIRLQQTHEEIRKLTLPFTAMSYVYFLYMLGYLPVVIRKWITLGGSEKGPDYVMTHFPVASSKEYLDGLEVLDVLPSLSSIGSIGMTVASGGVNNQQRFTFFMDRNLFESEEAVSRISYFMQEELHTLLQEIV</sequence>
<dbReference type="OrthoDB" id="619536at2759"/>
<keyword evidence="1" id="KW-1133">Transmembrane helix</keyword>
<protein>
    <recommendedName>
        <fullName evidence="4">Diacylglycerol O-acyltransferase</fullName>
    </recommendedName>
</protein>
<feature type="non-terminal residue" evidence="2">
    <location>
        <position position="338"/>
    </location>
</feature>
<evidence type="ECO:0000256" key="1">
    <source>
        <dbReference type="SAM" id="Phobius"/>
    </source>
</evidence>
<name>A0A8J2PES4_9HEXA</name>
<keyword evidence="1" id="KW-0472">Membrane</keyword>
<evidence type="ECO:0000313" key="2">
    <source>
        <dbReference type="EMBL" id="CAG7734447.1"/>
    </source>
</evidence>
<gene>
    <name evidence="2" type="ORF">AFUS01_LOCUS22837</name>
</gene>
<accession>A0A8J2PES4</accession>
<evidence type="ECO:0008006" key="4">
    <source>
        <dbReference type="Google" id="ProtNLM"/>
    </source>
</evidence>
<dbReference type="EMBL" id="CAJVCH010269624">
    <property type="protein sequence ID" value="CAG7734447.1"/>
    <property type="molecule type" value="Genomic_DNA"/>
</dbReference>
<keyword evidence="3" id="KW-1185">Reference proteome</keyword>
<evidence type="ECO:0000313" key="3">
    <source>
        <dbReference type="Proteomes" id="UP000708208"/>
    </source>
</evidence>
<reference evidence="2" key="1">
    <citation type="submission" date="2021-06" db="EMBL/GenBank/DDBJ databases">
        <authorList>
            <person name="Hodson N. C."/>
            <person name="Mongue J. A."/>
            <person name="Jaron S. K."/>
        </authorList>
    </citation>
    <scope>NUCLEOTIDE SEQUENCE</scope>
</reference>
<proteinExistence type="predicted"/>
<comment type="caution">
    <text evidence="2">The sequence shown here is derived from an EMBL/GenBank/DDBJ whole genome shotgun (WGS) entry which is preliminary data.</text>
</comment>
<feature type="transmembrane region" description="Helical" evidence="1">
    <location>
        <begin position="219"/>
        <end position="238"/>
    </location>
</feature>
<dbReference type="AlphaFoldDB" id="A0A8J2PES4"/>
<organism evidence="2 3">
    <name type="scientific">Allacma fusca</name>
    <dbReference type="NCBI Taxonomy" id="39272"/>
    <lineage>
        <taxon>Eukaryota</taxon>
        <taxon>Metazoa</taxon>
        <taxon>Ecdysozoa</taxon>
        <taxon>Arthropoda</taxon>
        <taxon>Hexapoda</taxon>
        <taxon>Collembola</taxon>
        <taxon>Symphypleona</taxon>
        <taxon>Sminthuridae</taxon>
        <taxon>Allacma</taxon>
    </lineage>
</organism>
<keyword evidence="1" id="KW-0812">Transmembrane</keyword>